<keyword evidence="4" id="KW-1185">Reference proteome</keyword>
<evidence type="ECO:0000313" key="4">
    <source>
        <dbReference type="Proteomes" id="UP000829476"/>
    </source>
</evidence>
<name>A0ABY3YS82_9FLAO</name>
<feature type="transmembrane region" description="Helical" evidence="1">
    <location>
        <begin position="129"/>
        <end position="152"/>
    </location>
</feature>
<feature type="transmembrane region" description="Helical" evidence="1">
    <location>
        <begin position="24"/>
        <end position="42"/>
    </location>
</feature>
<keyword evidence="1" id="KW-1133">Transmembrane helix</keyword>
<accession>A0ABY3YS82</accession>
<dbReference type="RefSeq" id="WP_242938679.1">
    <property type="nucleotide sequence ID" value="NZ_CP094326.1"/>
</dbReference>
<dbReference type="InterPro" id="IPR007492">
    <property type="entry name" value="LytTR_DNA-bd_dom"/>
</dbReference>
<feature type="transmembrane region" description="Helical" evidence="1">
    <location>
        <begin position="96"/>
        <end position="117"/>
    </location>
</feature>
<dbReference type="SMART" id="SM00850">
    <property type="entry name" value="LytTR"/>
    <property type="match status" value="1"/>
</dbReference>
<dbReference type="InterPro" id="IPR046947">
    <property type="entry name" value="LytR-like"/>
</dbReference>
<proteinExistence type="predicted"/>
<evidence type="ECO:0000259" key="2">
    <source>
        <dbReference type="PROSITE" id="PS50930"/>
    </source>
</evidence>
<gene>
    <name evidence="3" type="ORF">MQE36_08225</name>
</gene>
<dbReference type="PANTHER" id="PTHR37299">
    <property type="entry name" value="TRANSCRIPTIONAL REGULATOR-RELATED"/>
    <property type="match status" value="1"/>
</dbReference>
<dbReference type="PANTHER" id="PTHR37299:SF1">
    <property type="entry name" value="STAGE 0 SPORULATION PROTEIN A HOMOLOG"/>
    <property type="match status" value="1"/>
</dbReference>
<dbReference type="Proteomes" id="UP000829476">
    <property type="component" value="Chromosome"/>
</dbReference>
<sequence length="309" mass="35860">MFRHYAVSMITRPYPYLFSLKRNLFVAIFIAALIYFMNWLAIDGDYVSNNFVYPKVEVCMLAGFTTFFSILFITELIPYLFFNPEIKERWTVGKEFLLIISLLLVIAVANNLMSFFISKNQNAFDMLRFLNVLLYVIILGIIPTILIVWLNYTVILKQNLKEVSLYNEQLRNKIELETSATGARVNIQTNNKTEVLELDIDAFLFAKADGNYVDIYTIAGDEVISRPYRLRLQKLEEALEAYPFIINTHRSYIVNLRSIYSTSGNARNYRISFKGIAEEVPVSRNKFKLFKEAFQAQKGDVSYACCEQM</sequence>
<dbReference type="EMBL" id="CP094326">
    <property type="protein sequence ID" value="UNZ00312.1"/>
    <property type="molecule type" value="Genomic_DNA"/>
</dbReference>
<keyword evidence="1" id="KW-0472">Membrane</keyword>
<dbReference type="Pfam" id="PF04397">
    <property type="entry name" value="LytTR"/>
    <property type="match status" value="1"/>
</dbReference>
<keyword evidence="1" id="KW-0812">Transmembrane</keyword>
<feature type="transmembrane region" description="Helical" evidence="1">
    <location>
        <begin position="62"/>
        <end position="84"/>
    </location>
</feature>
<feature type="domain" description="HTH LytTR-type" evidence="2">
    <location>
        <begin position="198"/>
        <end position="296"/>
    </location>
</feature>
<protein>
    <submittedName>
        <fullName evidence="3">LytTR family transcriptional regulator</fullName>
    </submittedName>
</protein>
<evidence type="ECO:0000313" key="3">
    <source>
        <dbReference type="EMBL" id="UNZ00312.1"/>
    </source>
</evidence>
<dbReference type="PROSITE" id="PS50930">
    <property type="entry name" value="HTH_LYTTR"/>
    <property type="match status" value="1"/>
</dbReference>
<reference evidence="3 4" key="1">
    <citation type="journal article" date="2018" name="Int. J. Syst. Evol. Microbiol.">
        <title>Zhouia spongiae sp. nov., isolated from a marine sponge.</title>
        <authorList>
            <person name="Zhuang L."/>
            <person name="Lin B."/>
            <person name="Qin F."/>
            <person name="Luo L."/>
        </authorList>
    </citation>
    <scope>NUCLEOTIDE SEQUENCE [LARGE SCALE GENOMIC DNA]</scope>
    <source>
        <strain evidence="3 4">HN-Y44</strain>
    </source>
</reference>
<organism evidence="3 4">
    <name type="scientific">Zhouia spongiae</name>
    <dbReference type="NCBI Taxonomy" id="2202721"/>
    <lineage>
        <taxon>Bacteria</taxon>
        <taxon>Pseudomonadati</taxon>
        <taxon>Bacteroidota</taxon>
        <taxon>Flavobacteriia</taxon>
        <taxon>Flavobacteriales</taxon>
        <taxon>Flavobacteriaceae</taxon>
        <taxon>Zhouia</taxon>
    </lineage>
</organism>
<dbReference type="Gene3D" id="2.40.50.1020">
    <property type="entry name" value="LytTr DNA-binding domain"/>
    <property type="match status" value="1"/>
</dbReference>
<evidence type="ECO:0000256" key="1">
    <source>
        <dbReference type="SAM" id="Phobius"/>
    </source>
</evidence>